<feature type="transmembrane region" description="Helical" evidence="9">
    <location>
        <begin position="822"/>
        <end position="846"/>
    </location>
</feature>
<evidence type="ECO:0000256" key="3">
    <source>
        <dbReference type="ARBA" id="ARBA00022692"/>
    </source>
</evidence>
<evidence type="ECO:0000256" key="5">
    <source>
        <dbReference type="ARBA" id="ARBA00023065"/>
    </source>
</evidence>
<dbReference type="PANTHER" id="PTHR11003">
    <property type="entry name" value="POTASSIUM CHANNEL, SUBFAMILY K"/>
    <property type="match status" value="1"/>
</dbReference>
<feature type="transmembrane region" description="Helical" evidence="9">
    <location>
        <begin position="1102"/>
        <end position="1120"/>
    </location>
</feature>
<dbReference type="PANTHER" id="PTHR11003:SF291">
    <property type="entry name" value="IP11374P"/>
    <property type="match status" value="1"/>
</dbReference>
<organism evidence="11 12">
    <name type="scientific">Rhodotorula toruloides</name>
    <name type="common">Yeast</name>
    <name type="synonym">Rhodosporidium toruloides</name>
    <dbReference type="NCBI Taxonomy" id="5286"/>
    <lineage>
        <taxon>Eukaryota</taxon>
        <taxon>Fungi</taxon>
        <taxon>Dikarya</taxon>
        <taxon>Basidiomycota</taxon>
        <taxon>Pucciniomycotina</taxon>
        <taxon>Microbotryomycetes</taxon>
        <taxon>Sporidiobolales</taxon>
        <taxon>Sporidiobolaceae</taxon>
        <taxon>Rhodotorula</taxon>
    </lineage>
</organism>
<keyword evidence="6 9" id="KW-0472">Membrane</keyword>
<feature type="transmembrane region" description="Helical" evidence="9">
    <location>
        <begin position="1078"/>
        <end position="1096"/>
    </location>
</feature>
<evidence type="ECO:0000313" key="12">
    <source>
        <dbReference type="Proteomes" id="UP000199069"/>
    </source>
</evidence>
<dbReference type="Pfam" id="PF07885">
    <property type="entry name" value="Ion_trans_2"/>
    <property type="match status" value="2"/>
</dbReference>
<evidence type="ECO:0000256" key="1">
    <source>
        <dbReference type="ARBA" id="ARBA00004141"/>
    </source>
</evidence>
<evidence type="ECO:0000256" key="4">
    <source>
        <dbReference type="ARBA" id="ARBA00022989"/>
    </source>
</evidence>
<reference evidence="11 12" key="1">
    <citation type="submission" date="2015-07" db="EMBL/GenBank/DDBJ databases">
        <authorList>
            <person name="Cajimat M.N.B."/>
            <person name="Milazzo M.L."/>
            <person name="Fulhorst C.F."/>
        </authorList>
    </citation>
    <scope>NUCLEOTIDE SEQUENCE [LARGE SCALE GENOMIC DNA]</scope>
    <source>
        <strain evidence="11">Single colony</strain>
    </source>
</reference>
<dbReference type="Proteomes" id="UP000199069">
    <property type="component" value="Unassembled WGS sequence"/>
</dbReference>
<evidence type="ECO:0000256" key="8">
    <source>
        <dbReference type="SAM" id="MobiDB-lite"/>
    </source>
</evidence>
<protein>
    <submittedName>
        <fullName evidence="11">BY PROTMAP: gi|342319763|gb|EGU11710.1| Proteophosphoglycan ppg4 [Rhodotorula glutinis ATCC 204091]</fullName>
    </submittedName>
</protein>
<dbReference type="Gene3D" id="1.10.287.70">
    <property type="match status" value="2"/>
</dbReference>
<feature type="compositionally biased region" description="Acidic residues" evidence="8">
    <location>
        <begin position="1027"/>
        <end position="1044"/>
    </location>
</feature>
<evidence type="ECO:0000256" key="6">
    <source>
        <dbReference type="ARBA" id="ARBA00023136"/>
    </source>
</evidence>
<feature type="transmembrane region" description="Helical" evidence="9">
    <location>
        <begin position="791"/>
        <end position="810"/>
    </location>
</feature>
<feature type="transmembrane region" description="Helical" evidence="9">
    <location>
        <begin position="956"/>
        <end position="975"/>
    </location>
</feature>
<feature type="compositionally biased region" description="Basic and acidic residues" evidence="8">
    <location>
        <begin position="1045"/>
        <end position="1056"/>
    </location>
</feature>
<dbReference type="STRING" id="5286.A0A0K3CGJ0"/>
<feature type="compositionally biased region" description="Basic residues" evidence="8">
    <location>
        <begin position="61"/>
        <end position="70"/>
    </location>
</feature>
<keyword evidence="3 9" id="KW-0812">Transmembrane</keyword>
<evidence type="ECO:0000313" key="11">
    <source>
        <dbReference type="EMBL" id="CTR07712.1"/>
    </source>
</evidence>
<gene>
    <name evidence="11" type="primary">FGENESH: predicted gene_6.495</name>
    <name evidence="11" type="ORF">BN2166_0035730</name>
</gene>
<keyword evidence="2" id="KW-0813">Transport</keyword>
<name>A0A0K3CGJ0_RHOTO</name>
<evidence type="ECO:0000256" key="2">
    <source>
        <dbReference type="ARBA" id="ARBA00022448"/>
    </source>
</evidence>
<dbReference type="SUPFAM" id="SSF81324">
    <property type="entry name" value="Voltage-gated potassium channels"/>
    <property type="match status" value="2"/>
</dbReference>
<feature type="domain" description="CXC" evidence="10">
    <location>
        <begin position="523"/>
        <end position="623"/>
    </location>
</feature>
<sequence length="1264" mass="140830">MPIEIYLSSSDESSRGEPIIVSSTSEEDDAPSPPPAEPTPPPSRRLASRKIAFGASAHPHPPQKKKRKLLKSQVPVSPKQERVVTSRRIVKVKKEEAEDASGRGQGLPRRRLTGKYRDPLLEEISFPFSLSLRLEEIRLNFQNAPARPVIRAALALRHVTQSAKTALRGPSATASIPLRPPSFGSSMTSSAVPAPLSLRVVRNPAIPLKPPDPASLDYRPTDNLGELAEVLLLVSICDAAAPSTVEPYYTSTVAISKDRRFQLSGERTTKRAADGTQVTVSWKAEFEREGYGYAEPTEEEIEVFVEREMKVVETEWRREVAERALLAGTSRDFEVLRRLLHFLQIDLEELAELEAEAFRDGAADSQHFAFERSLSPDHVLLKALDVYQRQTGRTACTVQRDHRLISDEELVPQPDPLDICYLCGAFGCIFHANLIAYNRPTKRAKDAHVQQKGGCRDCGYRRCRAHDETVQTIQTEEDLEKEQKLLDMPPIDACTAALILGRPVSVPTLFHPPPPAPVPKPRGRPWEHMKLIPIDSEGYVPCDCQDKCGDDCGCAGQATFCDRFCNCPPSCPRRYGGCRDHLCSKAEQCWCRDLSRECHPEVCGCSPSCSNSKIRLHRQRATTVARSQIEKGGYGLVLLEAASQGDFIGLYGGELFPQGMTDEVEPQSIESRWGTWRGYWFDVDKSDAIDSALLGSGMRFINHDPKRANVVPQEIVHERAHPRHRKWRTEAERKQAEAERQKQVAQRISSLVAQLLAPLTPLFALPGLTEHWYVRRDASGFVTESKPDPPLIIAAGAVTLTVAILANLSILSRLVDTQPRFFTFSTILLLSIHCIVNLVALSVFGAEHAKPDGYYLSTAFWLSATSGCVALVSIVALLIDGTLTKWYHEGGIGVTNKQRSLIVCFDTFVFLLLVGSVCYRYLITGATYLDTIYFCIQSFLTVGFGDVTLDTTGSQIFSLFLNTIGILNFALLVTFTRATALEAMEEQYKTQERIIASRFRNRGAGSRLFADVLSFFTCGLVHSREQQEEEQDAEDERHDEEEHGSDDGKKDEQGDQRRYEDAIVELRKERDREFRSQVVVAFSLFLVFWLVGAAAFAKLEGWSYWIGFYFVYVMATSIGYGDYSPQTQGGRAFFCVWAIGGAGVLTVLFSKKENFSRSNWEHVEKNQDFKEFLYLRSLQAKLAELERLAQRTVGSSQDAQESKPSGSGADQEKRGEEVQNESGSAEGGKSGKEKDVRGQAEERDENTKGKDPEGAESESSWAGS</sequence>
<feature type="compositionally biased region" description="Basic and acidic residues" evidence="8">
    <location>
        <begin position="1229"/>
        <end position="1253"/>
    </location>
</feature>
<dbReference type="InterPro" id="IPR013099">
    <property type="entry name" value="K_chnl_dom"/>
</dbReference>
<accession>A0A0K3CGJ0</accession>
<evidence type="ECO:0000256" key="9">
    <source>
        <dbReference type="SAM" id="Phobius"/>
    </source>
</evidence>
<feature type="region of interest" description="Disordered" evidence="8">
    <location>
        <begin position="1"/>
        <end position="82"/>
    </location>
</feature>
<feature type="transmembrane region" description="Helical" evidence="9">
    <location>
        <begin position="1132"/>
        <end position="1149"/>
    </location>
</feature>
<feature type="region of interest" description="Disordered" evidence="8">
    <location>
        <begin position="1192"/>
        <end position="1264"/>
    </location>
</feature>
<dbReference type="SUPFAM" id="SSF82199">
    <property type="entry name" value="SET domain"/>
    <property type="match status" value="1"/>
</dbReference>
<dbReference type="GO" id="GO:0015271">
    <property type="term" value="F:outward rectifier potassium channel activity"/>
    <property type="evidence" value="ECO:0007669"/>
    <property type="project" value="TreeGrafter"/>
</dbReference>
<dbReference type="GO" id="GO:0005886">
    <property type="term" value="C:plasma membrane"/>
    <property type="evidence" value="ECO:0007669"/>
    <property type="project" value="TreeGrafter"/>
</dbReference>
<evidence type="ECO:0000259" key="10">
    <source>
        <dbReference type="PROSITE" id="PS51633"/>
    </source>
</evidence>
<feature type="compositionally biased region" description="Polar residues" evidence="8">
    <location>
        <begin position="1192"/>
        <end position="1205"/>
    </location>
</feature>
<dbReference type="GO" id="GO:0022841">
    <property type="term" value="F:potassium ion leak channel activity"/>
    <property type="evidence" value="ECO:0007669"/>
    <property type="project" value="TreeGrafter"/>
</dbReference>
<dbReference type="InterPro" id="IPR003280">
    <property type="entry name" value="2pore_dom_K_chnl"/>
</dbReference>
<keyword evidence="4 9" id="KW-1133">Transmembrane helix</keyword>
<feature type="region of interest" description="Disordered" evidence="8">
    <location>
        <begin position="168"/>
        <end position="187"/>
    </location>
</feature>
<keyword evidence="5" id="KW-0406">Ion transport</keyword>
<dbReference type="EMBL" id="CWKI01000006">
    <property type="protein sequence ID" value="CTR07712.1"/>
    <property type="molecule type" value="Genomic_DNA"/>
</dbReference>
<keyword evidence="7" id="KW-0407">Ion channel</keyword>
<dbReference type="AlphaFoldDB" id="A0A0K3CGJ0"/>
<dbReference type="InterPro" id="IPR046341">
    <property type="entry name" value="SET_dom_sf"/>
</dbReference>
<dbReference type="InterPro" id="IPR026489">
    <property type="entry name" value="CXC_dom"/>
</dbReference>
<evidence type="ECO:0000256" key="7">
    <source>
        <dbReference type="ARBA" id="ARBA00023303"/>
    </source>
</evidence>
<dbReference type="Gene3D" id="2.170.270.10">
    <property type="entry name" value="SET domain"/>
    <property type="match status" value="1"/>
</dbReference>
<proteinExistence type="predicted"/>
<feature type="compositionally biased region" description="Pro residues" evidence="8">
    <location>
        <begin position="31"/>
        <end position="43"/>
    </location>
</feature>
<feature type="transmembrane region" description="Helical" evidence="9">
    <location>
        <begin position="900"/>
        <end position="922"/>
    </location>
</feature>
<dbReference type="PROSITE" id="PS51633">
    <property type="entry name" value="CXC"/>
    <property type="match status" value="1"/>
</dbReference>
<feature type="region of interest" description="Disordered" evidence="8">
    <location>
        <begin position="1023"/>
        <end position="1056"/>
    </location>
</feature>
<feature type="transmembrane region" description="Helical" evidence="9">
    <location>
        <begin position="858"/>
        <end position="879"/>
    </location>
</feature>
<comment type="subcellular location">
    <subcellularLocation>
        <location evidence="1">Membrane</location>
        <topology evidence="1">Multi-pass membrane protein</topology>
    </subcellularLocation>
</comment>
<dbReference type="GO" id="GO:0030322">
    <property type="term" value="P:stabilization of membrane potential"/>
    <property type="evidence" value="ECO:0007669"/>
    <property type="project" value="TreeGrafter"/>
</dbReference>
<keyword evidence="12" id="KW-1185">Reference proteome</keyword>